<dbReference type="EMBL" id="KI631311">
    <property type="protein sequence ID" value="EYU28901.1"/>
    <property type="molecule type" value="Genomic_DNA"/>
</dbReference>
<keyword evidence="8" id="KW-1185">Reference proteome</keyword>
<keyword evidence="4" id="KW-0808">Transferase</keyword>
<evidence type="ECO:0000256" key="2">
    <source>
        <dbReference type="ARBA" id="ARBA00004906"/>
    </source>
</evidence>
<dbReference type="UniPathway" id="UPA00143"/>
<name>A0A022QLS7_ERYGU</name>
<dbReference type="Gene3D" id="3.30.40.10">
    <property type="entry name" value="Zinc/RING finger domain, C3HC4 (zinc finger)"/>
    <property type="match status" value="1"/>
</dbReference>
<dbReference type="eggNOG" id="KOG0167">
    <property type="taxonomic scope" value="Eukaryota"/>
</dbReference>
<evidence type="ECO:0000256" key="3">
    <source>
        <dbReference type="ARBA" id="ARBA00012483"/>
    </source>
</evidence>
<organism evidence="7 8">
    <name type="scientific">Erythranthe guttata</name>
    <name type="common">Yellow monkey flower</name>
    <name type="synonym">Mimulus guttatus</name>
    <dbReference type="NCBI Taxonomy" id="4155"/>
    <lineage>
        <taxon>Eukaryota</taxon>
        <taxon>Viridiplantae</taxon>
        <taxon>Streptophyta</taxon>
        <taxon>Embryophyta</taxon>
        <taxon>Tracheophyta</taxon>
        <taxon>Spermatophyta</taxon>
        <taxon>Magnoliopsida</taxon>
        <taxon>eudicotyledons</taxon>
        <taxon>Gunneridae</taxon>
        <taxon>Pentapetalae</taxon>
        <taxon>asterids</taxon>
        <taxon>lamiids</taxon>
        <taxon>Lamiales</taxon>
        <taxon>Phrymaceae</taxon>
        <taxon>Erythranthe</taxon>
    </lineage>
</organism>
<comment type="pathway">
    <text evidence="2">Protein modification; protein ubiquitination.</text>
</comment>
<evidence type="ECO:0000313" key="7">
    <source>
        <dbReference type="EMBL" id="EYU28901.1"/>
    </source>
</evidence>
<dbReference type="AlphaFoldDB" id="A0A022QLS7"/>
<comment type="catalytic activity">
    <reaction evidence="1">
        <text>S-ubiquitinyl-[E2 ubiquitin-conjugating enzyme]-L-cysteine + [acceptor protein]-L-lysine = [E2 ubiquitin-conjugating enzyme]-L-cysteine + N(6)-ubiquitinyl-[acceptor protein]-L-lysine.</text>
        <dbReference type="EC" id="2.3.2.27"/>
    </reaction>
</comment>
<dbReference type="STRING" id="4155.A0A022QLS7"/>
<feature type="domain" description="U-box" evidence="6">
    <location>
        <begin position="163"/>
        <end position="241"/>
    </location>
</feature>
<dbReference type="SMART" id="SM00185">
    <property type="entry name" value="ARM"/>
    <property type="match status" value="5"/>
</dbReference>
<evidence type="ECO:0000256" key="1">
    <source>
        <dbReference type="ARBA" id="ARBA00000900"/>
    </source>
</evidence>
<dbReference type="InterPro" id="IPR011989">
    <property type="entry name" value="ARM-like"/>
</dbReference>
<evidence type="ECO:0000256" key="5">
    <source>
        <dbReference type="ARBA" id="ARBA00022737"/>
    </source>
</evidence>
<evidence type="ECO:0000313" key="8">
    <source>
        <dbReference type="Proteomes" id="UP000030748"/>
    </source>
</evidence>
<dbReference type="GO" id="GO:0016567">
    <property type="term" value="P:protein ubiquitination"/>
    <property type="evidence" value="ECO:0007669"/>
    <property type="project" value="UniProtKB-UniPathway"/>
</dbReference>
<dbReference type="EC" id="2.3.2.27" evidence="3"/>
<dbReference type="InterPro" id="IPR016024">
    <property type="entry name" value="ARM-type_fold"/>
</dbReference>
<proteinExistence type="predicted"/>
<protein>
    <recommendedName>
        <fullName evidence="3">RING-type E3 ubiquitin transferase</fullName>
        <ecNumber evidence="3">2.3.2.27</ecNumber>
    </recommendedName>
</protein>
<reference evidence="7 8" key="1">
    <citation type="journal article" date="2013" name="Proc. Natl. Acad. Sci. U.S.A.">
        <title>Fine-scale variation in meiotic recombination in Mimulus inferred from population shotgun sequencing.</title>
        <authorList>
            <person name="Hellsten U."/>
            <person name="Wright K.M."/>
            <person name="Jenkins J."/>
            <person name="Shu S."/>
            <person name="Yuan Y."/>
            <person name="Wessler S.R."/>
            <person name="Schmutz J."/>
            <person name="Willis J.H."/>
            <person name="Rokhsar D.S."/>
        </authorList>
    </citation>
    <scope>NUCLEOTIDE SEQUENCE [LARGE SCALE GENOMIC DNA]</scope>
    <source>
        <strain evidence="8">cv. DUN x IM62</strain>
    </source>
</reference>
<dbReference type="InterPro" id="IPR003613">
    <property type="entry name" value="Ubox_domain"/>
</dbReference>
<dbReference type="SUPFAM" id="SSF57850">
    <property type="entry name" value="RING/U-box"/>
    <property type="match status" value="1"/>
</dbReference>
<evidence type="ECO:0000259" key="6">
    <source>
        <dbReference type="PROSITE" id="PS51698"/>
    </source>
</evidence>
<dbReference type="SUPFAM" id="SSF48371">
    <property type="entry name" value="ARM repeat"/>
    <property type="match status" value="1"/>
</dbReference>
<evidence type="ECO:0000256" key="4">
    <source>
        <dbReference type="ARBA" id="ARBA00022679"/>
    </source>
</evidence>
<dbReference type="PANTHER" id="PTHR45958:SF4">
    <property type="entry name" value="U-BOX DOMAIN-CONTAINING PROTEIN 42-RELATED"/>
    <property type="match status" value="1"/>
</dbReference>
<dbReference type="Pfam" id="PF00514">
    <property type="entry name" value="Arm"/>
    <property type="match status" value="1"/>
</dbReference>
<gene>
    <name evidence="7" type="ORF">MIMGU_mgv1a018747mg</name>
</gene>
<dbReference type="Pfam" id="PF04564">
    <property type="entry name" value="U-box"/>
    <property type="match status" value="1"/>
</dbReference>
<sequence length="957" mass="106522">MELRTNYNTPTNTVEILQSLQKKVELAKSFTTKIEKNVHTMNSSEIITTVHQLEGLVKSFGENLNVIPLSTYGNQEYADKAAKSLSKEMKEASFSVAGPTSREIETDLYAVDADISAVNIQLSDYPSQTYSTPDYNNINSREISAVLDRNNLALPQLARYMEPLYETFYCPLTKTVMEDPVTIESGVTYERRAISDFFDKFEDQNELVCPKSGKSIKSRNLSTNVALKATIDEWKERNEAARIKVARAALSLASSDNMVLEAIDDLQSVCRTNPYNKVQIRSIGIIPLLTKFLEYRSRSIRQVTLELLKQLAEDDEEGKEIVAKTVDISTVIKMLSSSHTPVRHASASLLVELSKSRFFCNEIGAVAGGILMLTTVKYRQPLDSFASEKADEILKNLEKLPDNIKLMAENGYWEPLLTHLLEGNEEMKMEMAVYLGKIILGSESKTYVAERASPALIEMVKTGNSPSRNAAFKALQQISSHNPNAKALVDAGILQIMIEEIFTRSSTHNEEMSSRNEAALILANVLESGLDLENFQVTTHGHTLASDYIVYNIVSRIKNSTPDKLNINLIRILLCLIKSDKASSTIVSVVKEMEASYDLIDLINNPNEELGIKSIKLLITLAGFMGHTLSDRLCKTQGQPQSLIANPNEITTITEKHAVSANFLAKLPHQNLTLNLALVNSKTIQAVTTSIAQINKTGTRSSRHTSSYFEGLVGILVRLTTTLYDHQILLTAKTHNFASLLTELLTRSFTDEVQKLSAIGLENLSRHSVALSRPPQRKKKNKILKLSFFRKCISINLSKDESTFSLCPVHRGVCSSQETFCLIEAEAVERLLSCLDHENVEVVEAALSALSTLLEDKVDVDKSVGFLSERNAVRHVLNVVKEHKEEGVTKKAFWVIERFLMKGGDDSVSDISRDRLLPATLVSAFHHGEGSTREMAGKILRHLNKMPDLSNTLTFTK</sequence>
<dbReference type="GO" id="GO:0061630">
    <property type="term" value="F:ubiquitin protein ligase activity"/>
    <property type="evidence" value="ECO:0007669"/>
    <property type="project" value="UniProtKB-EC"/>
</dbReference>
<dbReference type="Gene3D" id="1.25.10.10">
    <property type="entry name" value="Leucine-rich Repeat Variant"/>
    <property type="match status" value="3"/>
</dbReference>
<dbReference type="PROSITE" id="PS51698">
    <property type="entry name" value="U_BOX"/>
    <property type="match status" value="1"/>
</dbReference>
<dbReference type="PANTHER" id="PTHR45958">
    <property type="entry name" value="RING-TYPE E3 UBIQUITIN TRANSFERASE"/>
    <property type="match status" value="1"/>
</dbReference>
<dbReference type="SMART" id="SM00504">
    <property type="entry name" value="Ubox"/>
    <property type="match status" value="1"/>
</dbReference>
<dbReference type="InterPro" id="IPR000225">
    <property type="entry name" value="Armadillo"/>
</dbReference>
<keyword evidence="5" id="KW-0677">Repeat</keyword>
<dbReference type="Proteomes" id="UP000030748">
    <property type="component" value="Unassembled WGS sequence"/>
</dbReference>
<accession>A0A022QLS7</accession>
<dbReference type="InterPro" id="IPR052608">
    <property type="entry name" value="U-box_domain_protein"/>
</dbReference>
<dbReference type="InterPro" id="IPR013083">
    <property type="entry name" value="Znf_RING/FYVE/PHD"/>
</dbReference>